<sequence>MESAIIQAPNQNNKGLKFQNREASNEEAPVASNSKHQANQPSQEGNKSKKKNWRKPYSPSYRITKIQEDAIHNVFKMARTFMEFKEKEKQRMRQPHFPRK</sequence>
<keyword evidence="3" id="KW-1185">Reference proteome</keyword>
<feature type="region of interest" description="Disordered" evidence="1">
    <location>
        <begin position="1"/>
        <end position="59"/>
    </location>
</feature>
<name>A0A9Q3F9P2_9BASI</name>
<dbReference type="AlphaFoldDB" id="A0A9Q3F9P2"/>
<evidence type="ECO:0000313" key="3">
    <source>
        <dbReference type="Proteomes" id="UP000765509"/>
    </source>
</evidence>
<reference evidence="2" key="1">
    <citation type="submission" date="2021-03" db="EMBL/GenBank/DDBJ databases">
        <title>Draft genome sequence of rust myrtle Austropuccinia psidii MF-1, a brazilian biotype.</title>
        <authorList>
            <person name="Quecine M.C."/>
            <person name="Pachon D.M.R."/>
            <person name="Bonatelli M.L."/>
            <person name="Correr F.H."/>
            <person name="Franceschini L.M."/>
            <person name="Leite T.F."/>
            <person name="Margarido G.R.A."/>
            <person name="Almeida C.A."/>
            <person name="Ferrarezi J.A."/>
            <person name="Labate C.A."/>
        </authorList>
    </citation>
    <scope>NUCLEOTIDE SEQUENCE</scope>
    <source>
        <strain evidence="2">MF-1</strain>
    </source>
</reference>
<accession>A0A9Q3F9P2</accession>
<evidence type="ECO:0000313" key="2">
    <source>
        <dbReference type="EMBL" id="MBW0535289.1"/>
    </source>
</evidence>
<protein>
    <submittedName>
        <fullName evidence="2">Uncharacterized protein</fullName>
    </submittedName>
</protein>
<evidence type="ECO:0000256" key="1">
    <source>
        <dbReference type="SAM" id="MobiDB-lite"/>
    </source>
</evidence>
<organism evidence="2 3">
    <name type="scientific">Austropuccinia psidii MF-1</name>
    <dbReference type="NCBI Taxonomy" id="1389203"/>
    <lineage>
        <taxon>Eukaryota</taxon>
        <taxon>Fungi</taxon>
        <taxon>Dikarya</taxon>
        <taxon>Basidiomycota</taxon>
        <taxon>Pucciniomycotina</taxon>
        <taxon>Pucciniomycetes</taxon>
        <taxon>Pucciniales</taxon>
        <taxon>Sphaerophragmiaceae</taxon>
        <taxon>Austropuccinia</taxon>
    </lineage>
</organism>
<dbReference type="EMBL" id="AVOT02040113">
    <property type="protein sequence ID" value="MBW0535289.1"/>
    <property type="molecule type" value="Genomic_DNA"/>
</dbReference>
<feature type="compositionally biased region" description="Polar residues" evidence="1">
    <location>
        <begin position="31"/>
        <end position="45"/>
    </location>
</feature>
<dbReference type="Proteomes" id="UP000765509">
    <property type="component" value="Unassembled WGS sequence"/>
</dbReference>
<proteinExistence type="predicted"/>
<gene>
    <name evidence="2" type="ORF">O181_075004</name>
</gene>
<comment type="caution">
    <text evidence="2">The sequence shown here is derived from an EMBL/GenBank/DDBJ whole genome shotgun (WGS) entry which is preliminary data.</text>
</comment>